<sequence length="332" mass="35846">MNGKQQADNQSIRRVTIRIHRAKPMPDHAGAPSGRHRSNPFATDHGPAGPGRRQRLKRWTQDYLLDARPEDTLLDLLLTIKREQDPGLAFRYSCGHGMCGSDGAAVNGKPALLCEATVADCQAYTQAAPFRPTGTGSERRPSPGHLDQPGPFHDPAQLSQDHLLVELGPLPGFPVLRDLIVDTTLMFDAIDQIHPWLQPGPADGALDAEGAATNPKGGPGSLEVRQTKDQLAAYEQLSDCIDCGLCEAACPIWSGGEAFIGPAALVAAARFIHDSRDDRAIQRLEDLGGEDGLSACQSIRACSRPCPRGIDVGETIWDLIERSHHPQQPSHL</sequence>
<evidence type="ECO:0000256" key="6">
    <source>
        <dbReference type="ARBA" id="ARBA00022532"/>
    </source>
</evidence>
<keyword evidence="17" id="KW-1185">Reference proteome</keyword>
<dbReference type="NCBIfam" id="TIGR00384">
    <property type="entry name" value="dhsB"/>
    <property type="match status" value="1"/>
</dbReference>
<keyword evidence="7" id="KW-0001">2Fe-2S</keyword>
<keyword evidence="6" id="KW-0816">Tricarboxylic acid cycle</keyword>
<organism evidence="16 17">
    <name type="scientific">Bifidobacterium xylocopae</name>
    <dbReference type="NCBI Taxonomy" id="2493119"/>
    <lineage>
        <taxon>Bacteria</taxon>
        <taxon>Bacillati</taxon>
        <taxon>Actinomycetota</taxon>
        <taxon>Actinomycetes</taxon>
        <taxon>Bifidobacteriales</taxon>
        <taxon>Bifidobacteriaceae</taxon>
        <taxon>Bifidobacterium</taxon>
    </lineage>
</organism>
<gene>
    <name evidence="16" type="ORF">CRD59_00535</name>
</gene>
<dbReference type="GO" id="GO:0046872">
    <property type="term" value="F:metal ion binding"/>
    <property type="evidence" value="ECO:0007669"/>
    <property type="project" value="UniProtKB-KW"/>
</dbReference>
<protein>
    <recommendedName>
        <fullName evidence="4">succinate dehydrogenase</fullName>
        <ecNumber evidence="4">1.3.5.1</ecNumber>
    </recommendedName>
</protein>
<evidence type="ECO:0000313" key="16">
    <source>
        <dbReference type="EMBL" id="RBP99989.1"/>
    </source>
</evidence>
<dbReference type="OrthoDB" id="9804391at2"/>
<evidence type="ECO:0000256" key="4">
    <source>
        <dbReference type="ARBA" id="ARBA00012792"/>
    </source>
</evidence>
<dbReference type="GO" id="GO:0051537">
    <property type="term" value="F:2 iron, 2 sulfur cluster binding"/>
    <property type="evidence" value="ECO:0007669"/>
    <property type="project" value="UniProtKB-KW"/>
</dbReference>
<dbReference type="PANTHER" id="PTHR11921">
    <property type="entry name" value="SUCCINATE DEHYDROGENASE IRON-SULFUR PROTEIN"/>
    <property type="match status" value="1"/>
</dbReference>
<keyword evidence="5" id="KW-0004">4Fe-4S</keyword>
<evidence type="ECO:0000256" key="14">
    <source>
        <dbReference type="SAM" id="MobiDB-lite"/>
    </source>
</evidence>
<dbReference type="PROSITE" id="PS51379">
    <property type="entry name" value="4FE4S_FER_2"/>
    <property type="match status" value="1"/>
</dbReference>
<evidence type="ECO:0000256" key="9">
    <source>
        <dbReference type="ARBA" id="ARBA00023002"/>
    </source>
</evidence>
<comment type="cofactor">
    <cofactor evidence="2">
        <name>[4Fe-4S] cluster</name>
        <dbReference type="ChEBI" id="CHEBI:49883"/>
    </cofactor>
</comment>
<reference evidence="16 17" key="1">
    <citation type="submission" date="2017-10" db="EMBL/GenBank/DDBJ databases">
        <title>Bifidobacterium xylocopum sp. nov. and Bifidobacterium aemilianum sp. nov., from the carpenter bee (Xylocopa violacea) digestive tract.</title>
        <authorList>
            <person name="Alberoni D."/>
            <person name="Baffoni L."/>
            <person name="Di Gioia D."/>
            <person name="Gaggia F."/>
            <person name="Biavati B."/>
        </authorList>
    </citation>
    <scope>NUCLEOTIDE SEQUENCE [LARGE SCALE GENOMIC DNA]</scope>
    <source>
        <strain evidence="16 17">XV2</strain>
    </source>
</reference>
<evidence type="ECO:0000256" key="8">
    <source>
        <dbReference type="ARBA" id="ARBA00022723"/>
    </source>
</evidence>
<dbReference type="InterPro" id="IPR009051">
    <property type="entry name" value="Helical_ferredxn"/>
</dbReference>
<evidence type="ECO:0000256" key="2">
    <source>
        <dbReference type="ARBA" id="ARBA00001966"/>
    </source>
</evidence>
<evidence type="ECO:0000259" key="15">
    <source>
        <dbReference type="PROSITE" id="PS51379"/>
    </source>
</evidence>
<comment type="cofactor">
    <cofactor evidence="13">
        <name>[2Fe-2S] cluster</name>
        <dbReference type="ChEBI" id="CHEBI:190135"/>
    </cofactor>
</comment>
<dbReference type="GO" id="GO:0051539">
    <property type="term" value="F:4 iron, 4 sulfur cluster binding"/>
    <property type="evidence" value="ECO:0007669"/>
    <property type="project" value="UniProtKB-KW"/>
</dbReference>
<evidence type="ECO:0000313" key="17">
    <source>
        <dbReference type="Proteomes" id="UP000252345"/>
    </source>
</evidence>
<dbReference type="GO" id="GO:0009055">
    <property type="term" value="F:electron transfer activity"/>
    <property type="evidence" value="ECO:0007669"/>
    <property type="project" value="InterPro"/>
</dbReference>
<dbReference type="PROSITE" id="PS00198">
    <property type="entry name" value="4FE4S_FER_1"/>
    <property type="match status" value="1"/>
</dbReference>
<keyword evidence="9" id="KW-0560">Oxidoreductase</keyword>
<dbReference type="AlphaFoldDB" id="A0A366KEI7"/>
<proteinExistence type="inferred from homology"/>
<dbReference type="GO" id="GO:0006099">
    <property type="term" value="P:tricarboxylic acid cycle"/>
    <property type="evidence" value="ECO:0007669"/>
    <property type="project" value="UniProtKB-KW"/>
</dbReference>
<dbReference type="InterPro" id="IPR036010">
    <property type="entry name" value="2Fe-2S_ferredoxin-like_sf"/>
</dbReference>
<dbReference type="InterPro" id="IPR017900">
    <property type="entry name" value="4Fe4S_Fe_S_CS"/>
</dbReference>
<evidence type="ECO:0000256" key="7">
    <source>
        <dbReference type="ARBA" id="ARBA00022714"/>
    </source>
</evidence>
<feature type="region of interest" description="Disordered" evidence="14">
    <location>
        <begin position="17"/>
        <end position="55"/>
    </location>
</feature>
<dbReference type="RefSeq" id="WP_113852651.1">
    <property type="nucleotide sequence ID" value="NZ_PDCH01000001.1"/>
</dbReference>
<feature type="domain" description="4Fe-4S ferredoxin-type" evidence="15">
    <location>
        <begin position="230"/>
        <end position="251"/>
    </location>
</feature>
<accession>A0A366KEI7</accession>
<comment type="caution">
    <text evidence="16">The sequence shown here is derived from an EMBL/GenBank/DDBJ whole genome shotgun (WGS) entry which is preliminary data.</text>
</comment>
<comment type="similarity">
    <text evidence="3">Belongs to the succinate dehydrogenase/fumarate reductase iron-sulfur protein family.</text>
</comment>
<dbReference type="InterPro" id="IPR017896">
    <property type="entry name" value="4Fe4S_Fe-S-bd"/>
</dbReference>
<dbReference type="PANTHER" id="PTHR11921:SF29">
    <property type="entry name" value="SUCCINATE DEHYDROGENASE [UBIQUINONE] IRON-SULFUR SUBUNIT, MITOCHONDRIAL"/>
    <property type="match status" value="1"/>
</dbReference>
<feature type="region of interest" description="Disordered" evidence="14">
    <location>
        <begin position="129"/>
        <end position="155"/>
    </location>
</feature>
<dbReference type="EC" id="1.3.5.1" evidence="4"/>
<dbReference type="InterPro" id="IPR004489">
    <property type="entry name" value="Succ_DH/fum_Rdtase_Fe-S"/>
</dbReference>
<dbReference type="GO" id="GO:0051538">
    <property type="term" value="F:3 iron, 4 sulfur cluster binding"/>
    <property type="evidence" value="ECO:0007669"/>
    <property type="project" value="UniProtKB-KW"/>
</dbReference>
<evidence type="ECO:0000256" key="10">
    <source>
        <dbReference type="ARBA" id="ARBA00023004"/>
    </source>
</evidence>
<dbReference type="EMBL" id="PDCH01000001">
    <property type="protein sequence ID" value="RBP99989.1"/>
    <property type="molecule type" value="Genomic_DNA"/>
</dbReference>
<evidence type="ECO:0000256" key="11">
    <source>
        <dbReference type="ARBA" id="ARBA00023014"/>
    </source>
</evidence>
<evidence type="ECO:0000256" key="13">
    <source>
        <dbReference type="ARBA" id="ARBA00034078"/>
    </source>
</evidence>
<evidence type="ECO:0000256" key="1">
    <source>
        <dbReference type="ARBA" id="ARBA00001927"/>
    </source>
</evidence>
<dbReference type="GO" id="GO:0022904">
    <property type="term" value="P:respiratory electron transport chain"/>
    <property type="evidence" value="ECO:0007669"/>
    <property type="project" value="TreeGrafter"/>
</dbReference>
<keyword evidence="11" id="KW-0411">Iron-sulfur</keyword>
<keyword evidence="10" id="KW-0408">Iron</keyword>
<dbReference type="SUPFAM" id="SSF54292">
    <property type="entry name" value="2Fe-2S ferredoxin-like"/>
    <property type="match status" value="1"/>
</dbReference>
<feature type="region of interest" description="Disordered" evidence="14">
    <location>
        <begin position="200"/>
        <end position="222"/>
    </location>
</feature>
<name>A0A366KEI7_9BIFI</name>
<dbReference type="Gene3D" id="3.10.20.30">
    <property type="match status" value="1"/>
</dbReference>
<comment type="cofactor">
    <cofactor evidence="1">
        <name>[3Fe-4S] cluster</name>
        <dbReference type="ChEBI" id="CHEBI:21137"/>
    </cofactor>
</comment>
<dbReference type="Pfam" id="PF13085">
    <property type="entry name" value="Fer2_3"/>
    <property type="match status" value="1"/>
</dbReference>
<dbReference type="InterPro" id="IPR050573">
    <property type="entry name" value="SDH/FRD_Iron-Sulfur"/>
</dbReference>
<dbReference type="Proteomes" id="UP000252345">
    <property type="component" value="Unassembled WGS sequence"/>
</dbReference>
<dbReference type="Pfam" id="PF13183">
    <property type="entry name" value="Fer4_8"/>
    <property type="match status" value="1"/>
</dbReference>
<evidence type="ECO:0000256" key="5">
    <source>
        <dbReference type="ARBA" id="ARBA00022485"/>
    </source>
</evidence>
<keyword evidence="12" id="KW-0003">3Fe-4S</keyword>
<evidence type="ECO:0000256" key="12">
    <source>
        <dbReference type="ARBA" id="ARBA00023291"/>
    </source>
</evidence>
<dbReference type="InterPro" id="IPR012675">
    <property type="entry name" value="Beta-grasp_dom_sf"/>
</dbReference>
<dbReference type="GO" id="GO:0008177">
    <property type="term" value="F:succinate dehydrogenase (quinone) activity"/>
    <property type="evidence" value="ECO:0007669"/>
    <property type="project" value="UniProtKB-EC"/>
</dbReference>
<dbReference type="SUPFAM" id="SSF46548">
    <property type="entry name" value="alpha-helical ferredoxin"/>
    <property type="match status" value="1"/>
</dbReference>
<dbReference type="InterPro" id="IPR025192">
    <property type="entry name" value="Succ_DH/fum_Rdtase_N"/>
</dbReference>
<evidence type="ECO:0000256" key="3">
    <source>
        <dbReference type="ARBA" id="ARBA00009433"/>
    </source>
</evidence>
<dbReference type="Gene3D" id="1.10.1060.10">
    <property type="entry name" value="Alpha-helical ferredoxin"/>
    <property type="match status" value="1"/>
</dbReference>
<keyword evidence="8" id="KW-0479">Metal-binding</keyword>